<accession>A0A1M6JAL3</accession>
<dbReference type="Pfam" id="PF13173">
    <property type="entry name" value="AAA_14"/>
    <property type="match status" value="1"/>
</dbReference>
<feature type="domain" description="AAA" evidence="1">
    <location>
        <begin position="21"/>
        <end position="134"/>
    </location>
</feature>
<evidence type="ECO:0000259" key="2">
    <source>
        <dbReference type="Pfam" id="PF13635"/>
    </source>
</evidence>
<dbReference type="OrthoDB" id="128089at2"/>
<organism evidence="3 4">
    <name type="scientific">Tangfeifania diversioriginum</name>
    <dbReference type="NCBI Taxonomy" id="1168035"/>
    <lineage>
        <taxon>Bacteria</taxon>
        <taxon>Pseudomonadati</taxon>
        <taxon>Bacteroidota</taxon>
        <taxon>Bacteroidia</taxon>
        <taxon>Marinilabiliales</taxon>
        <taxon>Prolixibacteraceae</taxon>
        <taxon>Tangfeifania</taxon>
    </lineage>
</organism>
<name>A0A1M6JAL3_9BACT</name>
<dbReference type="AlphaFoldDB" id="A0A1M6JAL3"/>
<sequence length="420" mass="46596">MNYLSRLCDAELQLALQSAGAVLIEGAKWCGKTSTASNASRSVLFMQDPDNARSYQAMADTKASLLLKGETPRLIDEWQMAPVLWDAVRFEVDKRAEPGQFILTGSAVPSDNVTAHTGTGRISRLMMRPMSLFESFESNGAVSLRALFNGEQEDAGAMSDLSIEKIAFVLCRGGWPASIKMPDAPALRMALDYVEAVINYDVSQVDNIEKNPDRVRLLLRSLARNITTSATYQTISADMEATDLTISDKTISAYLNALRRIFVVEDLPAWSPSLRSKTAIRTSAKRHFVDPSVATAVLRTNPEGILNDFQYFGFLFEALCTRDIRVYAQTNDGDVFHYRDKSGLEADLIVRLRNGRWAAIEVKLGKKQIDEAAENLLALKARIDEDKMGEASFLMVITGGQYAYRRKDGVWVVPIGCLRN</sequence>
<dbReference type="EMBL" id="FQZE01000019">
    <property type="protein sequence ID" value="SHJ43719.1"/>
    <property type="molecule type" value="Genomic_DNA"/>
</dbReference>
<evidence type="ECO:0000313" key="4">
    <source>
        <dbReference type="Proteomes" id="UP000184050"/>
    </source>
</evidence>
<keyword evidence="4" id="KW-1185">Reference proteome</keyword>
<dbReference type="InterPro" id="IPR041682">
    <property type="entry name" value="AAA_14"/>
</dbReference>
<evidence type="ECO:0008006" key="5">
    <source>
        <dbReference type="Google" id="ProtNLM"/>
    </source>
</evidence>
<dbReference type="PANTHER" id="PTHR43566:SF2">
    <property type="entry name" value="DUF4143 DOMAIN-CONTAINING PROTEIN"/>
    <property type="match status" value="1"/>
</dbReference>
<evidence type="ECO:0000313" key="3">
    <source>
        <dbReference type="EMBL" id="SHJ43719.1"/>
    </source>
</evidence>
<dbReference type="STRING" id="1168035.SAMN05444280_11963"/>
<evidence type="ECO:0000259" key="1">
    <source>
        <dbReference type="Pfam" id="PF13173"/>
    </source>
</evidence>
<dbReference type="InterPro" id="IPR025420">
    <property type="entry name" value="DUF4143"/>
</dbReference>
<protein>
    <recommendedName>
        <fullName evidence="5">AAA+ ATPase domain-containing protein</fullName>
    </recommendedName>
</protein>
<dbReference type="Pfam" id="PF13635">
    <property type="entry name" value="DUF4143"/>
    <property type="match status" value="1"/>
</dbReference>
<gene>
    <name evidence="3" type="ORF">SAMN05444280_11963</name>
</gene>
<proteinExistence type="predicted"/>
<dbReference type="PANTHER" id="PTHR43566">
    <property type="entry name" value="CONSERVED PROTEIN"/>
    <property type="match status" value="1"/>
</dbReference>
<reference evidence="3 4" key="1">
    <citation type="submission" date="2016-11" db="EMBL/GenBank/DDBJ databases">
        <authorList>
            <person name="Jaros S."/>
            <person name="Januszkiewicz K."/>
            <person name="Wedrychowicz H."/>
        </authorList>
    </citation>
    <scope>NUCLEOTIDE SEQUENCE [LARGE SCALE GENOMIC DNA]</scope>
    <source>
        <strain evidence="3 4">DSM 27063</strain>
    </source>
</reference>
<dbReference type="Proteomes" id="UP000184050">
    <property type="component" value="Unassembled WGS sequence"/>
</dbReference>
<dbReference type="RefSeq" id="WP_073170098.1">
    <property type="nucleotide sequence ID" value="NZ_FQZE01000019.1"/>
</dbReference>
<feature type="domain" description="DUF4143" evidence="2">
    <location>
        <begin position="201"/>
        <end position="364"/>
    </location>
</feature>